<accession>A0A8T1P8F8</accession>
<keyword evidence="2" id="KW-1185">Reference proteome</keyword>
<evidence type="ECO:0000313" key="2">
    <source>
        <dbReference type="Proteomes" id="UP000811609"/>
    </source>
</evidence>
<reference evidence="1" key="1">
    <citation type="submission" date="2020-12" db="EMBL/GenBank/DDBJ databases">
        <title>WGS assembly of Carya illinoinensis cv. Pawnee.</title>
        <authorList>
            <person name="Platts A."/>
            <person name="Shu S."/>
            <person name="Wright S."/>
            <person name="Barry K."/>
            <person name="Edger P."/>
            <person name="Pires J.C."/>
            <person name="Schmutz J."/>
        </authorList>
    </citation>
    <scope>NUCLEOTIDE SEQUENCE</scope>
    <source>
        <tissue evidence="1">Leaf</tissue>
    </source>
</reference>
<gene>
    <name evidence="1" type="ORF">CIPAW_11G166000</name>
</gene>
<sequence>MDNETHYGKLKNNIKDFSVILLTIMPKFKKQKIHRRVWAVYTIFIPTLVHPEENYHHLKNSFPFIIFPRFPGNQTYNIEPYTEISRRKNKREKKDFTVILLPITLNFEERIRIPSIKYSLVIVEKAIHDLAERKETIFRQMQRGLTKGSGRR</sequence>
<dbReference type="Proteomes" id="UP000811609">
    <property type="component" value="Chromosome 11"/>
</dbReference>
<evidence type="ECO:0000313" key="1">
    <source>
        <dbReference type="EMBL" id="KAG6637247.1"/>
    </source>
</evidence>
<proteinExistence type="predicted"/>
<organism evidence="1 2">
    <name type="scientific">Carya illinoinensis</name>
    <name type="common">Pecan</name>
    <dbReference type="NCBI Taxonomy" id="32201"/>
    <lineage>
        <taxon>Eukaryota</taxon>
        <taxon>Viridiplantae</taxon>
        <taxon>Streptophyta</taxon>
        <taxon>Embryophyta</taxon>
        <taxon>Tracheophyta</taxon>
        <taxon>Spermatophyta</taxon>
        <taxon>Magnoliopsida</taxon>
        <taxon>eudicotyledons</taxon>
        <taxon>Gunneridae</taxon>
        <taxon>Pentapetalae</taxon>
        <taxon>rosids</taxon>
        <taxon>fabids</taxon>
        <taxon>Fagales</taxon>
        <taxon>Juglandaceae</taxon>
        <taxon>Carya</taxon>
    </lineage>
</organism>
<dbReference type="AlphaFoldDB" id="A0A8T1P8F8"/>
<name>A0A8T1P8F8_CARIL</name>
<dbReference type="EMBL" id="CM031819">
    <property type="protein sequence ID" value="KAG6637247.1"/>
    <property type="molecule type" value="Genomic_DNA"/>
</dbReference>
<comment type="caution">
    <text evidence="1">The sequence shown here is derived from an EMBL/GenBank/DDBJ whole genome shotgun (WGS) entry which is preliminary data.</text>
</comment>
<protein>
    <submittedName>
        <fullName evidence="1">Uncharacterized protein</fullName>
    </submittedName>
</protein>